<feature type="region of interest" description="Disordered" evidence="5">
    <location>
        <begin position="315"/>
        <end position="344"/>
    </location>
</feature>
<evidence type="ECO:0000256" key="4">
    <source>
        <dbReference type="PROSITE-ProRule" id="PRU00042"/>
    </source>
</evidence>
<dbReference type="InterPro" id="IPR036236">
    <property type="entry name" value="Znf_C2H2_sf"/>
</dbReference>
<evidence type="ECO:0000259" key="6">
    <source>
        <dbReference type="PROSITE" id="PS50157"/>
    </source>
</evidence>
<feature type="compositionally biased region" description="Polar residues" evidence="5">
    <location>
        <begin position="315"/>
        <end position="333"/>
    </location>
</feature>
<keyword evidence="2 4" id="KW-0863">Zinc-finger</keyword>
<keyword evidence="3" id="KW-0862">Zinc</keyword>
<evidence type="ECO:0000256" key="2">
    <source>
        <dbReference type="ARBA" id="ARBA00022771"/>
    </source>
</evidence>
<gene>
    <name evidence="7" type="ORF">FGO68_gene10490</name>
</gene>
<feature type="domain" description="C2H2-type" evidence="6">
    <location>
        <begin position="428"/>
        <end position="457"/>
    </location>
</feature>
<dbReference type="PANTHER" id="PTHR23235:SF120">
    <property type="entry name" value="KRUPPEL-LIKE FACTOR 15"/>
    <property type="match status" value="1"/>
</dbReference>
<dbReference type="SUPFAM" id="SSF57667">
    <property type="entry name" value="beta-beta-alpha zinc fingers"/>
    <property type="match status" value="1"/>
</dbReference>
<dbReference type="PANTHER" id="PTHR23235">
    <property type="entry name" value="KRUEPPEL-LIKE TRANSCRIPTION FACTOR"/>
    <property type="match status" value="1"/>
</dbReference>
<dbReference type="Proteomes" id="UP000785679">
    <property type="component" value="Unassembled WGS sequence"/>
</dbReference>
<evidence type="ECO:0000313" key="7">
    <source>
        <dbReference type="EMBL" id="TNV83754.1"/>
    </source>
</evidence>
<comment type="caution">
    <text evidence="7">The sequence shown here is derived from an EMBL/GenBank/DDBJ whole genome shotgun (WGS) entry which is preliminary data.</text>
</comment>
<dbReference type="EMBL" id="RRYP01003505">
    <property type="protein sequence ID" value="TNV83754.1"/>
    <property type="molecule type" value="Genomic_DNA"/>
</dbReference>
<dbReference type="GO" id="GO:0008270">
    <property type="term" value="F:zinc ion binding"/>
    <property type="evidence" value="ECO:0007669"/>
    <property type="project" value="UniProtKB-KW"/>
</dbReference>
<dbReference type="GO" id="GO:0000981">
    <property type="term" value="F:DNA-binding transcription factor activity, RNA polymerase II-specific"/>
    <property type="evidence" value="ECO:0007669"/>
    <property type="project" value="TreeGrafter"/>
</dbReference>
<organism evidence="7 8">
    <name type="scientific">Halteria grandinella</name>
    <dbReference type="NCBI Taxonomy" id="5974"/>
    <lineage>
        <taxon>Eukaryota</taxon>
        <taxon>Sar</taxon>
        <taxon>Alveolata</taxon>
        <taxon>Ciliophora</taxon>
        <taxon>Intramacronucleata</taxon>
        <taxon>Spirotrichea</taxon>
        <taxon>Stichotrichia</taxon>
        <taxon>Sporadotrichida</taxon>
        <taxon>Halteriidae</taxon>
        <taxon>Halteria</taxon>
    </lineage>
</organism>
<dbReference type="GO" id="GO:0000978">
    <property type="term" value="F:RNA polymerase II cis-regulatory region sequence-specific DNA binding"/>
    <property type="evidence" value="ECO:0007669"/>
    <property type="project" value="TreeGrafter"/>
</dbReference>
<dbReference type="AlphaFoldDB" id="A0A8J8P0V9"/>
<accession>A0A8J8P0V9</accession>
<dbReference type="PROSITE" id="PS50157">
    <property type="entry name" value="ZINC_FINGER_C2H2_2"/>
    <property type="match status" value="1"/>
</dbReference>
<proteinExistence type="predicted"/>
<dbReference type="SMART" id="SM00355">
    <property type="entry name" value="ZnF_C2H2"/>
    <property type="match status" value="2"/>
</dbReference>
<protein>
    <recommendedName>
        <fullName evidence="6">C2H2-type domain-containing protein</fullName>
    </recommendedName>
</protein>
<evidence type="ECO:0000256" key="3">
    <source>
        <dbReference type="ARBA" id="ARBA00022833"/>
    </source>
</evidence>
<reference evidence="7" key="1">
    <citation type="submission" date="2019-06" db="EMBL/GenBank/DDBJ databases">
        <authorList>
            <person name="Zheng W."/>
        </authorList>
    </citation>
    <scope>NUCLEOTIDE SEQUENCE</scope>
    <source>
        <strain evidence="7">QDHG01</strain>
    </source>
</reference>
<dbReference type="OrthoDB" id="6365676at2759"/>
<dbReference type="PROSITE" id="PS00028">
    <property type="entry name" value="ZINC_FINGER_C2H2_1"/>
    <property type="match status" value="2"/>
</dbReference>
<evidence type="ECO:0000256" key="5">
    <source>
        <dbReference type="SAM" id="MobiDB-lite"/>
    </source>
</evidence>
<name>A0A8J8P0V9_HALGN</name>
<dbReference type="InterPro" id="IPR013087">
    <property type="entry name" value="Znf_C2H2_type"/>
</dbReference>
<keyword evidence="8" id="KW-1185">Reference proteome</keyword>
<keyword evidence="1" id="KW-0479">Metal-binding</keyword>
<evidence type="ECO:0000256" key="1">
    <source>
        <dbReference type="ARBA" id="ARBA00022723"/>
    </source>
</evidence>
<dbReference type="Gene3D" id="3.30.160.60">
    <property type="entry name" value="Classic Zinc Finger"/>
    <property type="match status" value="2"/>
</dbReference>
<sequence>MSRATNQYNNDFEIPGFLNKTLPMPHQLFNPLCTQAKQCGIKRSCNMRPFLEIGSQSTSYQRSSQNRTSREPEGFLDLDINNIKRDNLLQPSSNYISNTAGNQKIEHGEQRQNKQVDQLQGIGLVGCLEITRQLGCKTFKPIDQENSKNYDHLLGQHFAHERGNNACTQFCAQYPLTTLPENAQNLSYQQYNLGYQNSNSAAIPSIYLLNDRAQMINMAPMADQMQPRSEQDQINFKISTSAQNPSHVVYLIHALPLQNFSGLNMQCIPMHQSSSMQIISENASQATSSSKIATKMSYHTSSAIDFAQKVISPESTKVSISHNQSQSPAQYGSNREENKLSSPSSKQLFQIGNYDASIDVKLSMVNLSSDIIGKIKTILHLPDQAEVECFEGDYINATNKCRTHVPDSNEYLVIRYARQTSGRLTNAFMCTFEGCSKIFPKWHNLFDHLRIHTGEKPFKCPVKGCIAAFNQTANQKKHIETHKFGNTLLCGNCGFAFQRAHIYNHFLQCSKMPHSNLKIQQRMAIMSNNQQKYSNQSFQGLNENIMLKIKANLDRAQTAEQY</sequence>
<evidence type="ECO:0000313" key="8">
    <source>
        <dbReference type="Proteomes" id="UP000785679"/>
    </source>
</evidence>